<feature type="transmembrane region" description="Helical" evidence="1">
    <location>
        <begin position="7"/>
        <end position="26"/>
    </location>
</feature>
<evidence type="ECO:0000313" key="2">
    <source>
        <dbReference type="EMBL" id="HEU98016.1"/>
    </source>
</evidence>
<comment type="caution">
    <text evidence="2">The sequence shown here is derived from an EMBL/GenBank/DDBJ whole genome shotgun (WGS) entry which is preliminary data.</text>
</comment>
<keyword evidence="1" id="KW-0812">Transmembrane</keyword>
<keyword evidence="1" id="KW-0472">Membrane</keyword>
<feature type="transmembrane region" description="Helical" evidence="1">
    <location>
        <begin position="157"/>
        <end position="175"/>
    </location>
</feature>
<proteinExistence type="predicted"/>
<protein>
    <recommendedName>
        <fullName evidence="3">MFS transporter</fullName>
    </recommendedName>
</protein>
<dbReference type="AlphaFoldDB" id="A0A7C2URZ1"/>
<gene>
    <name evidence="2" type="ORF">ENO36_04085</name>
</gene>
<reference evidence="2" key="1">
    <citation type="journal article" date="2020" name="mSystems">
        <title>Genome- and Community-Level Interaction Insights into Carbon Utilization and Element Cycling Functions of Hydrothermarchaeota in Hydrothermal Sediment.</title>
        <authorList>
            <person name="Zhou Z."/>
            <person name="Liu Y."/>
            <person name="Xu W."/>
            <person name="Pan J."/>
            <person name="Luo Z.H."/>
            <person name="Li M."/>
        </authorList>
    </citation>
    <scope>NUCLEOTIDE SEQUENCE [LARGE SCALE GENOMIC DNA]</scope>
    <source>
        <strain evidence="2">SpSt-1259</strain>
    </source>
</reference>
<keyword evidence="1" id="KW-1133">Transmembrane helix</keyword>
<dbReference type="Proteomes" id="UP000885664">
    <property type="component" value="Unassembled WGS sequence"/>
</dbReference>
<feature type="transmembrane region" description="Helical" evidence="1">
    <location>
        <begin position="356"/>
        <end position="381"/>
    </location>
</feature>
<evidence type="ECO:0000256" key="1">
    <source>
        <dbReference type="SAM" id="Phobius"/>
    </source>
</evidence>
<sequence length="390" mass="42121">MWFYVGVSFMALLSMLDMAIFTYIGFTFRVSPIYYSVVAASWSIVYIIVNKFLSGLGNSGRNKSLMGIAFFSITSSLILFSGNTLYTVTLAYMFHAVAVSSANLAMSTSIYELFDSSAWSKYSTLQRILQNLLRGSTLIVISSGIVSASLYNVLMLASLLGALSLLILPPITLGIERKLHMLGKEVSSLIGFASSRGILTAAIDSVGDISSRALGFWNSSRSVPSRGRIMVSVLLAVATGDFVFTAMPLLVKTSLPLSEYWMAQGITGIAVAVGGLVISRMLSGNRKVAISIIALRGLWLSLAMPLMYKEETLILYLIGMYFLGLAMDASLFNLYSESSSGYGTHSYFISRELGTLFGSLLAGLVLASGIKEAIFIFPIIFTVSSAIQLL</sequence>
<feature type="transmembrane region" description="Helical" evidence="1">
    <location>
        <begin position="314"/>
        <end position="335"/>
    </location>
</feature>
<accession>A0A7C2URZ1</accession>
<feature type="transmembrane region" description="Helical" evidence="1">
    <location>
        <begin position="261"/>
        <end position="282"/>
    </location>
</feature>
<feature type="transmembrane region" description="Helical" evidence="1">
    <location>
        <begin position="32"/>
        <end position="53"/>
    </location>
</feature>
<evidence type="ECO:0008006" key="3">
    <source>
        <dbReference type="Google" id="ProtNLM"/>
    </source>
</evidence>
<dbReference type="EMBL" id="DSFE01000089">
    <property type="protein sequence ID" value="HEU98016.1"/>
    <property type="molecule type" value="Genomic_DNA"/>
</dbReference>
<feature type="transmembrane region" description="Helical" evidence="1">
    <location>
        <begin position="229"/>
        <end position="249"/>
    </location>
</feature>
<name>A0A7C2URZ1_9CREN</name>
<organism evidence="2">
    <name type="scientific">Fervidicoccus fontis</name>
    <dbReference type="NCBI Taxonomy" id="683846"/>
    <lineage>
        <taxon>Archaea</taxon>
        <taxon>Thermoproteota</taxon>
        <taxon>Thermoprotei</taxon>
        <taxon>Fervidicoccales</taxon>
        <taxon>Fervidicoccaceae</taxon>
        <taxon>Fervidicoccus</taxon>
    </lineage>
</organism>